<dbReference type="InterPro" id="IPR049704">
    <property type="entry name" value="Aminotrans_3_PPA_site"/>
</dbReference>
<reference evidence="6" key="1">
    <citation type="submission" date="2022-07" db="EMBL/GenBank/DDBJ databases">
        <title>Gramela sediminis sp. nov., isolated from deep-sea sediment of the Indian Ocean.</title>
        <authorList>
            <person name="Shi H."/>
        </authorList>
    </citation>
    <scope>NUCLEOTIDE SEQUENCE</scope>
    <source>
        <strain evidence="6">GC03-9</strain>
    </source>
</reference>
<dbReference type="InterPro" id="IPR050103">
    <property type="entry name" value="Class-III_PLP-dep_AT"/>
</dbReference>
<keyword evidence="4 5" id="KW-0663">Pyridoxal phosphate</keyword>
<dbReference type="PIRSF" id="PIRSF000521">
    <property type="entry name" value="Transaminase_4ab_Lys_Orn"/>
    <property type="match status" value="1"/>
</dbReference>
<proteinExistence type="inferred from homology"/>
<dbReference type="PROSITE" id="PS00600">
    <property type="entry name" value="AA_TRANSFER_CLASS_3"/>
    <property type="match status" value="1"/>
</dbReference>
<evidence type="ECO:0000256" key="5">
    <source>
        <dbReference type="RuleBase" id="RU003560"/>
    </source>
</evidence>
<dbReference type="FunFam" id="3.40.640.10:FF:000004">
    <property type="entry name" value="Acetylornithine aminotransferase"/>
    <property type="match status" value="1"/>
</dbReference>
<evidence type="ECO:0000256" key="4">
    <source>
        <dbReference type="ARBA" id="ARBA00022898"/>
    </source>
</evidence>
<evidence type="ECO:0000256" key="2">
    <source>
        <dbReference type="ARBA" id="ARBA00022576"/>
    </source>
</evidence>
<protein>
    <submittedName>
        <fullName evidence="6">Aspartate aminotransferase family protein</fullName>
    </submittedName>
</protein>
<evidence type="ECO:0000256" key="3">
    <source>
        <dbReference type="ARBA" id="ARBA00022679"/>
    </source>
</evidence>
<name>A0A9X2R9P6_9FLAO</name>
<keyword evidence="3" id="KW-0808">Transferase</keyword>
<dbReference type="CDD" id="cd00610">
    <property type="entry name" value="OAT_like"/>
    <property type="match status" value="1"/>
</dbReference>
<dbReference type="RefSeq" id="WP_241552605.1">
    <property type="nucleotide sequence ID" value="NZ_JANCNS010000003.1"/>
</dbReference>
<comment type="similarity">
    <text evidence="5">Belongs to the class-III pyridoxal-phosphate-dependent aminotransferase family.</text>
</comment>
<dbReference type="SUPFAM" id="SSF53383">
    <property type="entry name" value="PLP-dependent transferases"/>
    <property type="match status" value="1"/>
</dbReference>
<dbReference type="GO" id="GO:0008483">
    <property type="term" value="F:transaminase activity"/>
    <property type="evidence" value="ECO:0007669"/>
    <property type="project" value="UniProtKB-KW"/>
</dbReference>
<dbReference type="GO" id="GO:0030170">
    <property type="term" value="F:pyridoxal phosphate binding"/>
    <property type="evidence" value="ECO:0007669"/>
    <property type="project" value="InterPro"/>
</dbReference>
<dbReference type="Gene3D" id="3.90.1150.10">
    <property type="entry name" value="Aspartate Aminotransferase, domain 1"/>
    <property type="match status" value="1"/>
</dbReference>
<sequence length="399" mass="43834">MKEDFLKYQAQTTPHPLGLEVDYASGSYIYTTDGKQHLDFVAGVSACSLGHSHSKVVAAITQQAQKYLHVMVYGEYAQQPAVELTKLLAKHFPPPLEKTYLVNSGTEAIEGALKLARRATGRTGIIAAKQAYHGNTMGSLSLMDYEERVKPFRPLIGDVSFLEYNNESHLDKINENTAAVILETIQGGAGFIMPANDYLKKVKARCQETGALLILDEIQPGFGRTGKLFGFENFSVVPDIVVMGKGMGGGLPIGAFSASEKIMDLLSDNPKLGHITTFGGNPLIAAASLATLKEITETELMDQALEKEKLFRKLLQHPLVSEIRGKGLMLSIIMKSARIADDLILKAKERNLILFWLLFEKRAVRITPPLTISNEEIMKGCGIIIDILEELNQTEDDVN</sequence>
<evidence type="ECO:0000313" key="6">
    <source>
        <dbReference type="EMBL" id="MCP9200933.1"/>
    </source>
</evidence>
<accession>A0A9X2R9P6</accession>
<dbReference type="GO" id="GO:0042802">
    <property type="term" value="F:identical protein binding"/>
    <property type="evidence" value="ECO:0007669"/>
    <property type="project" value="TreeGrafter"/>
</dbReference>
<organism evidence="6 7">
    <name type="scientific">Christiangramia oceanisediminis</name>
    <dbReference type="NCBI Taxonomy" id="2920386"/>
    <lineage>
        <taxon>Bacteria</taxon>
        <taxon>Pseudomonadati</taxon>
        <taxon>Bacteroidota</taxon>
        <taxon>Flavobacteriia</taxon>
        <taxon>Flavobacteriales</taxon>
        <taxon>Flavobacteriaceae</taxon>
        <taxon>Christiangramia</taxon>
    </lineage>
</organism>
<keyword evidence="7" id="KW-1185">Reference proteome</keyword>
<dbReference type="PANTHER" id="PTHR11986:SF79">
    <property type="entry name" value="ACETYLORNITHINE AMINOTRANSFERASE, MITOCHONDRIAL"/>
    <property type="match status" value="1"/>
</dbReference>
<dbReference type="EMBL" id="JANCNS010000003">
    <property type="protein sequence ID" value="MCP9200933.1"/>
    <property type="molecule type" value="Genomic_DNA"/>
</dbReference>
<dbReference type="InterPro" id="IPR015421">
    <property type="entry name" value="PyrdxlP-dep_Trfase_major"/>
</dbReference>
<dbReference type="Gene3D" id="3.40.640.10">
    <property type="entry name" value="Type I PLP-dependent aspartate aminotransferase-like (Major domain)"/>
    <property type="match status" value="1"/>
</dbReference>
<dbReference type="PANTHER" id="PTHR11986">
    <property type="entry name" value="AMINOTRANSFERASE CLASS III"/>
    <property type="match status" value="1"/>
</dbReference>
<dbReference type="Proteomes" id="UP001155280">
    <property type="component" value="Unassembled WGS sequence"/>
</dbReference>
<dbReference type="AlphaFoldDB" id="A0A9X2R9P6"/>
<gene>
    <name evidence="6" type="ORF">MKO06_13520</name>
</gene>
<comment type="cofactor">
    <cofactor evidence="1">
        <name>pyridoxal 5'-phosphate</name>
        <dbReference type="ChEBI" id="CHEBI:597326"/>
    </cofactor>
</comment>
<dbReference type="InterPro" id="IPR005814">
    <property type="entry name" value="Aminotrans_3"/>
</dbReference>
<dbReference type="InterPro" id="IPR015422">
    <property type="entry name" value="PyrdxlP-dep_Trfase_small"/>
</dbReference>
<comment type="caution">
    <text evidence="6">The sequence shown here is derived from an EMBL/GenBank/DDBJ whole genome shotgun (WGS) entry which is preliminary data.</text>
</comment>
<keyword evidence="2 6" id="KW-0032">Aminotransferase</keyword>
<dbReference type="InterPro" id="IPR015424">
    <property type="entry name" value="PyrdxlP-dep_Trfase"/>
</dbReference>
<evidence type="ECO:0000256" key="1">
    <source>
        <dbReference type="ARBA" id="ARBA00001933"/>
    </source>
</evidence>
<evidence type="ECO:0000313" key="7">
    <source>
        <dbReference type="Proteomes" id="UP001155280"/>
    </source>
</evidence>
<dbReference type="Pfam" id="PF00202">
    <property type="entry name" value="Aminotran_3"/>
    <property type="match status" value="1"/>
</dbReference>